<dbReference type="PANTHER" id="PTHR30624:SF4">
    <property type="entry name" value="METALLOPROTEASE TLDD"/>
    <property type="match status" value="1"/>
</dbReference>
<evidence type="ECO:0000313" key="10">
    <source>
        <dbReference type="Proteomes" id="UP000295066"/>
    </source>
</evidence>
<dbReference type="Pfam" id="PF19289">
    <property type="entry name" value="PmbA_TldD_3rd"/>
    <property type="match status" value="1"/>
</dbReference>
<comment type="caution">
    <text evidence="9">The sequence shown here is derived from an EMBL/GenBank/DDBJ whole genome shotgun (WGS) entry which is preliminary data.</text>
</comment>
<evidence type="ECO:0000259" key="6">
    <source>
        <dbReference type="Pfam" id="PF01523"/>
    </source>
</evidence>
<dbReference type="SUPFAM" id="SSF111283">
    <property type="entry name" value="Putative modulator of DNA gyrase, PmbA/TldD"/>
    <property type="match status" value="1"/>
</dbReference>
<organism evidence="9 10">
    <name type="scientific">Aminivibrio pyruvatiphilus</name>
    <dbReference type="NCBI Taxonomy" id="1005740"/>
    <lineage>
        <taxon>Bacteria</taxon>
        <taxon>Thermotogati</taxon>
        <taxon>Synergistota</taxon>
        <taxon>Synergistia</taxon>
        <taxon>Synergistales</taxon>
        <taxon>Aminobacteriaceae</taxon>
        <taxon>Aminivibrio</taxon>
    </lineage>
</organism>
<evidence type="ECO:0000256" key="3">
    <source>
        <dbReference type="ARBA" id="ARBA00022801"/>
    </source>
</evidence>
<dbReference type="InterPro" id="IPR051463">
    <property type="entry name" value="Peptidase_U62_metallo"/>
</dbReference>
<gene>
    <name evidence="9" type="ORF">C8D99_12427</name>
</gene>
<sequence>MSVNARLGKALKSLLAEGADFADLYFETSSSHSFVYEEGAFEEISSSSSEGTGARVVRGESTSHVHAPGVGTALGFSCLERSAANNGLVLPPFGGIDVRVIGVERTPAPPDISFFRDVDGRIRSGSMWVKQVSMHLETACRSFAVFNSEDIFAGDRRQYTLFSVEVVVEKGGVLQTGYESEALSLGSTDFFRKISPLKVAESALARALLMLDAPECPAGAMPVLLSGEAGGTMVHEACGHGLEADIIQKDFSVYRGKIGQAAASPLVTLVDDGSLPGLLGSGACDDEGTPCRRNVLIEKGVLKSYLTDRTSARKDGLPLTGNGRRSSFRSIPQPRMTNTYIEPGETSPEEMLRGMKKGLFVRKMGGGEVDPTSGDFVFHVTEGYLVRDGRIVHPVRGAVLTGNGPDVLFQIEAVGNDLHFLPGMCGKSGQSVPVSDGQPSLLLQSMVIGGSGA</sequence>
<keyword evidence="3" id="KW-0378">Hydrolase</keyword>
<dbReference type="InterPro" id="IPR002510">
    <property type="entry name" value="Metalloprtase-TldD/E_N"/>
</dbReference>
<dbReference type="InterPro" id="IPR045570">
    <property type="entry name" value="Metalloprtase-TldD/E_cen_dom"/>
</dbReference>
<dbReference type="InterPro" id="IPR035068">
    <property type="entry name" value="TldD/PmbA_N"/>
</dbReference>
<keyword evidence="10" id="KW-1185">Reference proteome</keyword>
<dbReference type="GO" id="GO:0006508">
    <property type="term" value="P:proteolysis"/>
    <property type="evidence" value="ECO:0007669"/>
    <property type="project" value="UniProtKB-KW"/>
</dbReference>
<dbReference type="GO" id="GO:0008237">
    <property type="term" value="F:metallopeptidase activity"/>
    <property type="evidence" value="ECO:0007669"/>
    <property type="project" value="UniProtKB-KW"/>
</dbReference>
<evidence type="ECO:0000256" key="2">
    <source>
        <dbReference type="ARBA" id="ARBA00022670"/>
    </source>
</evidence>
<evidence type="ECO:0000256" key="4">
    <source>
        <dbReference type="ARBA" id="ARBA00023049"/>
    </source>
</evidence>
<feature type="compositionally biased region" description="Polar residues" evidence="5">
    <location>
        <begin position="323"/>
        <end position="340"/>
    </location>
</feature>
<comment type="similarity">
    <text evidence="1">Belongs to the peptidase U62 family.</text>
</comment>
<dbReference type="InterPro" id="IPR025502">
    <property type="entry name" value="TldD"/>
</dbReference>
<dbReference type="PIRSF" id="PIRSF004919">
    <property type="entry name" value="TldD"/>
    <property type="match status" value="1"/>
</dbReference>
<dbReference type="Pfam" id="PF19290">
    <property type="entry name" value="PmbA_TldD_2nd"/>
    <property type="match status" value="1"/>
</dbReference>
<dbReference type="Proteomes" id="UP000295066">
    <property type="component" value="Unassembled WGS sequence"/>
</dbReference>
<dbReference type="EMBL" id="SORI01000024">
    <property type="protein sequence ID" value="TDY55386.1"/>
    <property type="molecule type" value="Genomic_DNA"/>
</dbReference>
<keyword evidence="2" id="KW-0645">Protease</keyword>
<dbReference type="Pfam" id="PF01523">
    <property type="entry name" value="PmbA_TldD_1st"/>
    <property type="match status" value="1"/>
</dbReference>
<keyword evidence="4" id="KW-0482">Metalloprotease</keyword>
<evidence type="ECO:0000256" key="5">
    <source>
        <dbReference type="SAM" id="MobiDB-lite"/>
    </source>
</evidence>
<dbReference type="OrthoDB" id="9803213at2"/>
<dbReference type="PANTHER" id="PTHR30624">
    <property type="entry name" value="UNCHARACTERIZED PROTEIN TLDD AND PMBA"/>
    <property type="match status" value="1"/>
</dbReference>
<feature type="domain" description="Metalloprotease TldD/E C-terminal" evidence="7">
    <location>
        <begin position="219"/>
        <end position="450"/>
    </location>
</feature>
<evidence type="ECO:0000313" key="9">
    <source>
        <dbReference type="EMBL" id="TDY55386.1"/>
    </source>
</evidence>
<evidence type="ECO:0000259" key="8">
    <source>
        <dbReference type="Pfam" id="PF19290"/>
    </source>
</evidence>
<feature type="domain" description="Metalloprotease TldD/E central" evidence="8">
    <location>
        <begin position="116"/>
        <end position="211"/>
    </location>
</feature>
<dbReference type="RefSeq" id="WP_133958981.1">
    <property type="nucleotide sequence ID" value="NZ_SORI01000024.1"/>
</dbReference>
<dbReference type="Gene3D" id="3.30.2290.10">
    <property type="entry name" value="PmbA/TldD superfamily"/>
    <property type="match status" value="2"/>
</dbReference>
<reference evidence="9 10" key="1">
    <citation type="submission" date="2019-03" db="EMBL/GenBank/DDBJ databases">
        <title>Genomic Encyclopedia of Type Strains, Phase IV (KMG-IV): sequencing the most valuable type-strain genomes for metagenomic binning, comparative biology and taxonomic classification.</title>
        <authorList>
            <person name="Goeker M."/>
        </authorList>
    </citation>
    <scope>NUCLEOTIDE SEQUENCE [LARGE SCALE GENOMIC DNA]</scope>
    <source>
        <strain evidence="9 10">DSM 25964</strain>
    </source>
</reference>
<dbReference type="InterPro" id="IPR036059">
    <property type="entry name" value="TldD/PmbA_sf"/>
</dbReference>
<dbReference type="AlphaFoldDB" id="A0A4R8M191"/>
<evidence type="ECO:0000256" key="1">
    <source>
        <dbReference type="ARBA" id="ARBA00005836"/>
    </source>
</evidence>
<protein>
    <submittedName>
        <fullName evidence="9">TldD protein</fullName>
    </submittedName>
</protein>
<name>A0A4R8M191_9BACT</name>
<feature type="domain" description="Metalloprotease TldD/E N-terminal" evidence="6">
    <location>
        <begin position="22"/>
        <end position="66"/>
    </location>
</feature>
<dbReference type="InterPro" id="IPR045569">
    <property type="entry name" value="Metalloprtase-TldD/E_C"/>
</dbReference>
<accession>A0A4R8M191</accession>
<proteinExistence type="inferred from homology"/>
<dbReference type="GO" id="GO:0005829">
    <property type="term" value="C:cytosol"/>
    <property type="evidence" value="ECO:0007669"/>
    <property type="project" value="TreeGrafter"/>
</dbReference>
<evidence type="ECO:0000259" key="7">
    <source>
        <dbReference type="Pfam" id="PF19289"/>
    </source>
</evidence>
<feature type="region of interest" description="Disordered" evidence="5">
    <location>
        <begin position="313"/>
        <end position="346"/>
    </location>
</feature>